<accession>A0A0E9NJC7</accession>
<dbReference type="AlphaFoldDB" id="A0A0E9NJC7"/>
<dbReference type="InterPro" id="IPR051397">
    <property type="entry name" value="Zn-ADH-like_protein"/>
</dbReference>
<name>A0A0E9NJC7_SAICN</name>
<dbReference type="InterPro" id="IPR002364">
    <property type="entry name" value="Quin_OxRdtase/zeta-crystal_CS"/>
</dbReference>
<dbReference type="Pfam" id="PF08240">
    <property type="entry name" value="ADH_N"/>
    <property type="match status" value="1"/>
</dbReference>
<dbReference type="Gene3D" id="3.90.180.10">
    <property type="entry name" value="Medium-chain alcohol dehydrogenases, catalytic domain"/>
    <property type="match status" value="1"/>
</dbReference>
<dbReference type="Pfam" id="PF00107">
    <property type="entry name" value="ADH_zinc_N"/>
    <property type="match status" value="1"/>
</dbReference>
<dbReference type="InterPro" id="IPR020843">
    <property type="entry name" value="ER"/>
</dbReference>
<dbReference type="InterPro" id="IPR013154">
    <property type="entry name" value="ADH-like_N"/>
</dbReference>
<keyword evidence="3" id="KW-1185">Reference proteome</keyword>
<dbReference type="SMART" id="SM00829">
    <property type="entry name" value="PKS_ER"/>
    <property type="match status" value="1"/>
</dbReference>
<evidence type="ECO:0000259" key="1">
    <source>
        <dbReference type="SMART" id="SM00829"/>
    </source>
</evidence>
<comment type="caution">
    <text evidence="2">The sequence shown here is derived from an EMBL/GenBank/DDBJ whole genome shotgun (WGS) entry which is preliminary data.</text>
</comment>
<dbReference type="PANTHER" id="PTHR43677:SF4">
    <property type="entry name" value="QUINONE OXIDOREDUCTASE-LIKE PROTEIN 2"/>
    <property type="match status" value="1"/>
</dbReference>
<dbReference type="SUPFAM" id="SSF50129">
    <property type="entry name" value="GroES-like"/>
    <property type="match status" value="1"/>
</dbReference>
<dbReference type="GO" id="GO:0016491">
    <property type="term" value="F:oxidoreductase activity"/>
    <property type="evidence" value="ECO:0007669"/>
    <property type="project" value="InterPro"/>
</dbReference>
<dbReference type="EMBL" id="BACD03000028">
    <property type="protein sequence ID" value="GAO49972.1"/>
    <property type="molecule type" value="Genomic_DNA"/>
</dbReference>
<feature type="domain" description="Enoyl reductase (ER)" evidence="1">
    <location>
        <begin position="16"/>
        <end position="327"/>
    </location>
</feature>
<evidence type="ECO:0000313" key="2">
    <source>
        <dbReference type="EMBL" id="GAO49972.1"/>
    </source>
</evidence>
<proteinExistence type="predicted"/>
<dbReference type="GO" id="GO:0005739">
    <property type="term" value="C:mitochondrion"/>
    <property type="evidence" value="ECO:0007669"/>
    <property type="project" value="TreeGrafter"/>
</dbReference>
<dbReference type="PROSITE" id="PS01162">
    <property type="entry name" value="QOR_ZETA_CRYSTAL"/>
    <property type="match status" value="1"/>
</dbReference>
<gene>
    <name evidence="2" type="ORF">G7K_4107-t1</name>
</gene>
<reference evidence="2 3" key="3">
    <citation type="journal article" date="2015" name="Genome Announc.">
        <title>Draft Genome Sequence of the Archiascomycetous Yeast Saitoella complicata.</title>
        <authorList>
            <person name="Yamauchi K."/>
            <person name="Kondo S."/>
            <person name="Hamamoto M."/>
            <person name="Takahashi Y."/>
            <person name="Ogura Y."/>
            <person name="Hayashi T."/>
            <person name="Nishida H."/>
        </authorList>
    </citation>
    <scope>NUCLEOTIDE SEQUENCE [LARGE SCALE GENOMIC DNA]</scope>
    <source>
        <strain evidence="2 3">NRRL Y-17804</strain>
    </source>
</reference>
<dbReference type="InterPro" id="IPR036291">
    <property type="entry name" value="NAD(P)-bd_dom_sf"/>
</dbReference>
<dbReference type="Proteomes" id="UP000033140">
    <property type="component" value="Unassembled WGS sequence"/>
</dbReference>
<dbReference type="OMA" id="CDIRGVF"/>
<dbReference type="InterPro" id="IPR013149">
    <property type="entry name" value="ADH-like_C"/>
</dbReference>
<sequence length="382" mass="41347">MASQMKAIQLTEYVKGPLDLTPTTLPRPTPKPDESLIRIHAAATNFFDLLQIAGKYQNQPPFPWIAGAEFAGIVEEIGAGSSSFKTGDKVFGYVQGAYAEYCCVKTSTLLPVPKGWSFADAAGLFITAPTSYAALTIRAEAKRGEWVLVHAGAGGVGLFAIQVAKAVGCTVIATASTAEKLAICKRFGADHVISYSDTDWVKEVLRLRPGGVDIVFDPVGLINQSLKCTAWNGRLLIIGFAAGAIEQVPMNRVLLKNVSLVGVHWGEYMKKGVEAGTVERVWRDILGMIGEGKIKPITNEKVYEGLENVGKALKALGARETWGKVVAKKVVRPWERTLGKQCGISLYPPLIGSWSFGETPEKGSVGYIEDLDTLLEYQMLIR</sequence>
<dbReference type="Gene3D" id="3.40.50.720">
    <property type="entry name" value="NAD(P)-binding Rossmann-like Domain"/>
    <property type="match status" value="1"/>
</dbReference>
<dbReference type="STRING" id="698492.A0A0E9NJC7"/>
<reference evidence="2 3" key="1">
    <citation type="journal article" date="2011" name="J. Gen. Appl. Microbiol.">
        <title>Draft genome sequencing of the enigmatic yeast Saitoella complicata.</title>
        <authorList>
            <person name="Nishida H."/>
            <person name="Hamamoto M."/>
            <person name="Sugiyama J."/>
        </authorList>
    </citation>
    <scope>NUCLEOTIDE SEQUENCE [LARGE SCALE GENOMIC DNA]</scope>
    <source>
        <strain evidence="2 3">NRRL Y-17804</strain>
    </source>
</reference>
<reference evidence="2 3" key="2">
    <citation type="journal article" date="2014" name="J. Gen. Appl. Microbiol.">
        <title>The early diverging ascomycetous budding yeast Saitoella complicata has three histone deacetylases belonging to the Clr6, Hos2, and Rpd3 lineages.</title>
        <authorList>
            <person name="Nishida H."/>
            <person name="Matsumoto T."/>
            <person name="Kondo S."/>
            <person name="Hamamoto M."/>
            <person name="Yoshikawa H."/>
        </authorList>
    </citation>
    <scope>NUCLEOTIDE SEQUENCE [LARGE SCALE GENOMIC DNA]</scope>
    <source>
        <strain evidence="2 3">NRRL Y-17804</strain>
    </source>
</reference>
<dbReference type="PANTHER" id="PTHR43677">
    <property type="entry name" value="SHORT-CHAIN DEHYDROGENASE/REDUCTASE"/>
    <property type="match status" value="1"/>
</dbReference>
<dbReference type="SUPFAM" id="SSF51735">
    <property type="entry name" value="NAD(P)-binding Rossmann-fold domains"/>
    <property type="match status" value="1"/>
</dbReference>
<dbReference type="CDD" id="cd08241">
    <property type="entry name" value="QOR1"/>
    <property type="match status" value="1"/>
</dbReference>
<evidence type="ECO:0000313" key="3">
    <source>
        <dbReference type="Proteomes" id="UP000033140"/>
    </source>
</evidence>
<dbReference type="GO" id="GO:0008270">
    <property type="term" value="F:zinc ion binding"/>
    <property type="evidence" value="ECO:0007669"/>
    <property type="project" value="InterPro"/>
</dbReference>
<protein>
    <recommendedName>
        <fullName evidence="1">Enoyl reductase (ER) domain-containing protein</fullName>
    </recommendedName>
</protein>
<dbReference type="InterPro" id="IPR011032">
    <property type="entry name" value="GroES-like_sf"/>
</dbReference>
<organism evidence="2 3">
    <name type="scientific">Saitoella complicata (strain BCRC 22490 / CBS 7301 / JCM 7358 / NBRC 10748 / NRRL Y-17804)</name>
    <dbReference type="NCBI Taxonomy" id="698492"/>
    <lineage>
        <taxon>Eukaryota</taxon>
        <taxon>Fungi</taxon>
        <taxon>Dikarya</taxon>
        <taxon>Ascomycota</taxon>
        <taxon>Taphrinomycotina</taxon>
        <taxon>Taphrinomycotina incertae sedis</taxon>
        <taxon>Saitoella</taxon>
    </lineage>
</organism>